<gene>
    <name evidence="2" type="ORF">ZOSMA_72G00190</name>
</gene>
<name>A0A0K9NS07_ZOSMR</name>
<dbReference type="InterPro" id="IPR008004">
    <property type="entry name" value="OCTOPUS-like"/>
</dbReference>
<evidence type="ECO:0000256" key="1">
    <source>
        <dbReference type="SAM" id="MobiDB-lite"/>
    </source>
</evidence>
<organism evidence="2 3">
    <name type="scientific">Zostera marina</name>
    <name type="common">Eelgrass</name>
    <dbReference type="NCBI Taxonomy" id="29655"/>
    <lineage>
        <taxon>Eukaryota</taxon>
        <taxon>Viridiplantae</taxon>
        <taxon>Streptophyta</taxon>
        <taxon>Embryophyta</taxon>
        <taxon>Tracheophyta</taxon>
        <taxon>Spermatophyta</taxon>
        <taxon>Magnoliopsida</taxon>
        <taxon>Liliopsida</taxon>
        <taxon>Zosteraceae</taxon>
        <taxon>Zostera</taxon>
    </lineage>
</organism>
<feature type="compositionally biased region" description="Polar residues" evidence="1">
    <location>
        <begin position="126"/>
        <end position="142"/>
    </location>
</feature>
<dbReference type="AlphaFoldDB" id="A0A0K9NS07"/>
<comment type="caution">
    <text evidence="2">The sequence shown here is derived from an EMBL/GenBank/DDBJ whole genome shotgun (WGS) entry which is preliminary data.</text>
</comment>
<evidence type="ECO:0000313" key="3">
    <source>
        <dbReference type="Proteomes" id="UP000036987"/>
    </source>
</evidence>
<evidence type="ECO:0000313" key="2">
    <source>
        <dbReference type="EMBL" id="KMZ58857.1"/>
    </source>
</evidence>
<accession>A0A0K9NS07</accession>
<dbReference type="EMBL" id="LFYR01001858">
    <property type="protein sequence ID" value="KMZ58857.1"/>
    <property type="molecule type" value="Genomic_DNA"/>
</dbReference>
<reference evidence="3" key="1">
    <citation type="journal article" date="2016" name="Nature">
        <title>The genome of the seagrass Zostera marina reveals angiosperm adaptation to the sea.</title>
        <authorList>
            <person name="Olsen J.L."/>
            <person name="Rouze P."/>
            <person name="Verhelst B."/>
            <person name="Lin Y.-C."/>
            <person name="Bayer T."/>
            <person name="Collen J."/>
            <person name="Dattolo E."/>
            <person name="De Paoli E."/>
            <person name="Dittami S."/>
            <person name="Maumus F."/>
            <person name="Michel G."/>
            <person name="Kersting A."/>
            <person name="Lauritano C."/>
            <person name="Lohaus R."/>
            <person name="Toepel M."/>
            <person name="Tonon T."/>
            <person name="Vanneste K."/>
            <person name="Amirebrahimi M."/>
            <person name="Brakel J."/>
            <person name="Bostroem C."/>
            <person name="Chovatia M."/>
            <person name="Grimwood J."/>
            <person name="Jenkins J.W."/>
            <person name="Jueterbock A."/>
            <person name="Mraz A."/>
            <person name="Stam W.T."/>
            <person name="Tice H."/>
            <person name="Bornberg-Bauer E."/>
            <person name="Green P.J."/>
            <person name="Pearson G.A."/>
            <person name="Procaccini G."/>
            <person name="Duarte C.M."/>
            <person name="Schmutz J."/>
            <person name="Reusch T.B.H."/>
            <person name="Van de Peer Y."/>
        </authorList>
    </citation>
    <scope>NUCLEOTIDE SEQUENCE [LARGE SCALE GENOMIC DNA]</scope>
    <source>
        <strain evidence="3">cv. Finnish</strain>
    </source>
</reference>
<dbReference type="PANTHER" id="PTHR34460">
    <property type="entry name" value="VITELLOGENIN-LIKE PROTEIN"/>
    <property type="match status" value="1"/>
</dbReference>
<feature type="compositionally biased region" description="Polar residues" evidence="1">
    <location>
        <begin position="362"/>
        <end position="371"/>
    </location>
</feature>
<dbReference type="Pfam" id="PF05340">
    <property type="entry name" value="DUF740"/>
    <property type="match status" value="1"/>
</dbReference>
<dbReference type="OrthoDB" id="1693686at2759"/>
<proteinExistence type="predicted"/>
<protein>
    <submittedName>
        <fullName evidence="2">Uncharacterized protein</fullName>
    </submittedName>
</protein>
<feature type="region of interest" description="Disordered" evidence="1">
    <location>
        <begin position="123"/>
        <end position="142"/>
    </location>
</feature>
<dbReference type="OMA" id="PMRAFTS"/>
<dbReference type="Proteomes" id="UP000036987">
    <property type="component" value="Unassembled WGS sequence"/>
</dbReference>
<keyword evidence="3" id="KW-1185">Reference proteome</keyword>
<feature type="region of interest" description="Disordered" evidence="1">
    <location>
        <begin position="341"/>
        <end position="371"/>
    </location>
</feature>
<dbReference type="PANTHER" id="PTHR34460:SF2">
    <property type="entry name" value="OS04G0405500 PROTEIN"/>
    <property type="match status" value="1"/>
</dbReference>
<sequence length="371" mass="39235">MSERPPVGPSGGGCGGGFGGEGNMQCQEHPYRANLGGICAYCLQEKLQKLASSCDSFPAIHNSSSSPASSSLSFRSTYVSSSSSSSSVAAATANSRSRMSFFGGYIGKKKDTAATVSMGGRGVKRVNTSNRSSNTVAPTTFQPMDSPRRRWFWSFLSQHSNPNDNSHRRKMEDLMPPKRLVVVENEDETEESLPVVRSRSVGCGSRSFSGDFLERISTGLGDCGALRRAESQREGKIALHRTSTSAAESNNYNDNTTGQQQRVKCGGIFGGFGISTTLSSTTSISSSAAAVTASVSASYWAPESRGIGTTTGRGKGWGWAFASPMRVFRSSSTTTKTYVLNSHNDGSAAPTTPGKRKPVTGRVSNMVSAKG</sequence>